<evidence type="ECO:0000256" key="1">
    <source>
        <dbReference type="ARBA" id="ARBA00022574"/>
    </source>
</evidence>
<dbReference type="InterPro" id="IPR015048">
    <property type="entry name" value="DUF1899"/>
</dbReference>
<evidence type="ECO:0000313" key="8">
    <source>
        <dbReference type="EMBL" id="CAG2202302.1"/>
    </source>
</evidence>
<dbReference type="InterPro" id="IPR015943">
    <property type="entry name" value="WD40/YVTN_repeat-like_dom_sf"/>
</dbReference>
<feature type="region of interest" description="Disordered" evidence="6">
    <location>
        <begin position="512"/>
        <end position="540"/>
    </location>
</feature>
<dbReference type="Pfam" id="PF16300">
    <property type="entry name" value="WD40_4"/>
    <property type="match status" value="1"/>
</dbReference>
<dbReference type="Gene3D" id="2.130.10.10">
    <property type="entry name" value="YVTN repeat-like/Quinoprotein amine dehydrogenase"/>
    <property type="match status" value="2"/>
</dbReference>
<dbReference type="GO" id="GO:0007015">
    <property type="term" value="P:actin filament organization"/>
    <property type="evidence" value="ECO:0007669"/>
    <property type="project" value="TreeGrafter"/>
</dbReference>
<dbReference type="Pfam" id="PF00400">
    <property type="entry name" value="WD40"/>
    <property type="match status" value="2"/>
</dbReference>
<sequence>MTCARTLPGMLQEAKEGVIVYQCNKSAGNPSPFKKIYQGWLFVSERQSIGIVNPKYIAIITEAAGGGAFLVLPLSKTGRVERDSPLVSGHKAAVLDIEWCPHNDDVIASCSEDCYVKVWQIPEGQDNIIMIWNVGTGEAVVQIDSPDHILSASWNYDGSKFVATCKDKMMRVYDPRSGDMLGEVKAHEGAKPAQAVYLKDGKIFSAGFSRMSTRQYALWNENDLSEEMMREEIDQSNGVMFPFYDPDTSMIYLLGRGDSIIRYYEVTDEAPYVHYLSLYQCKDAQRGFGYMPKRGLSVNSCEIASGLCEVIPMTVPRKSELFQDDLYPDTAGDTPAVTADEWLAGKKSDPILISLKDEYVPTQKEQMKVVKKSNILDKPIHKPTAAATPATQATPARSSVQEVAVPEESGAALPPGFDPQGILEDIRKLKLIVKAHEKRIKTLEEKLAQYEGNSTEEEENGENLTLALPAMVDLCTQKSPAVHKEIQQLKQVIGEQNQTIQDLMERVISLEKAANNSGVTENDETLGNDKAVDQEQADTN</sequence>
<keyword evidence="9" id="KW-1185">Reference proteome</keyword>
<keyword evidence="5" id="KW-0175">Coiled coil</keyword>
<dbReference type="SUPFAM" id="SSF101908">
    <property type="entry name" value="Putative isomerase YbhE"/>
    <property type="match status" value="1"/>
</dbReference>
<evidence type="ECO:0000256" key="5">
    <source>
        <dbReference type="SAM" id="Coils"/>
    </source>
</evidence>
<dbReference type="PROSITE" id="PS50082">
    <property type="entry name" value="WD_REPEATS_2"/>
    <property type="match status" value="1"/>
</dbReference>
<comment type="similarity">
    <text evidence="4">Belongs to the WD repeat coronin family.</text>
</comment>
<keyword evidence="1 3" id="KW-0853">WD repeat</keyword>
<comment type="caution">
    <text evidence="8">The sequence shown here is derived from an EMBL/GenBank/DDBJ whole genome shotgun (WGS) entry which is preliminary data.</text>
</comment>
<dbReference type="SUPFAM" id="SSF58100">
    <property type="entry name" value="Bacterial hemolysins"/>
    <property type="match status" value="1"/>
</dbReference>
<dbReference type="PROSITE" id="PS50294">
    <property type="entry name" value="WD_REPEATS_REGION"/>
    <property type="match status" value="1"/>
</dbReference>
<dbReference type="SMART" id="SM00320">
    <property type="entry name" value="WD40"/>
    <property type="match status" value="2"/>
</dbReference>
<dbReference type="Pfam" id="PF08953">
    <property type="entry name" value="DUF1899"/>
    <property type="match status" value="1"/>
</dbReference>
<name>A0A8S3R524_MYTED</name>
<feature type="domain" description="DUF1899" evidence="7">
    <location>
        <begin position="26"/>
        <end position="78"/>
    </location>
</feature>
<dbReference type="OrthoDB" id="1850764at2759"/>
<dbReference type="EMBL" id="CAJPWZ010000885">
    <property type="protein sequence ID" value="CAG2202302.1"/>
    <property type="molecule type" value="Genomic_DNA"/>
</dbReference>
<evidence type="ECO:0000256" key="2">
    <source>
        <dbReference type="ARBA" id="ARBA00022737"/>
    </source>
</evidence>
<accession>A0A8S3R524</accession>
<dbReference type="SMART" id="SM01166">
    <property type="entry name" value="DUF1899"/>
    <property type="match status" value="1"/>
</dbReference>
<dbReference type="AlphaFoldDB" id="A0A8S3R524"/>
<dbReference type="InterPro" id="IPR001680">
    <property type="entry name" value="WD40_rpt"/>
</dbReference>
<evidence type="ECO:0000256" key="4">
    <source>
        <dbReference type="RuleBase" id="RU280818"/>
    </source>
</evidence>
<evidence type="ECO:0000256" key="6">
    <source>
        <dbReference type="SAM" id="MobiDB-lite"/>
    </source>
</evidence>
<reference evidence="8" key="1">
    <citation type="submission" date="2021-03" db="EMBL/GenBank/DDBJ databases">
        <authorList>
            <person name="Bekaert M."/>
        </authorList>
    </citation>
    <scope>NUCLEOTIDE SEQUENCE</scope>
</reference>
<dbReference type="PANTHER" id="PTHR10856">
    <property type="entry name" value="CORONIN"/>
    <property type="match status" value="1"/>
</dbReference>
<evidence type="ECO:0000256" key="3">
    <source>
        <dbReference type="PROSITE-ProRule" id="PRU00221"/>
    </source>
</evidence>
<feature type="repeat" description="WD" evidence="3">
    <location>
        <begin position="87"/>
        <end position="129"/>
    </location>
</feature>
<organism evidence="8 9">
    <name type="scientific">Mytilus edulis</name>
    <name type="common">Blue mussel</name>
    <dbReference type="NCBI Taxonomy" id="6550"/>
    <lineage>
        <taxon>Eukaryota</taxon>
        <taxon>Metazoa</taxon>
        <taxon>Spiralia</taxon>
        <taxon>Lophotrochozoa</taxon>
        <taxon>Mollusca</taxon>
        <taxon>Bivalvia</taxon>
        <taxon>Autobranchia</taxon>
        <taxon>Pteriomorphia</taxon>
        <taxon>Mytilida</taxon>
        <taxon>Mytiloidea</taxon>
        <taxon>Mytilidae</taxon>
        <taxon>Mytilinae</taxon>
        <taxon>Mytilus</taxon>
    </lineage>
</organism>
<evidence type="ECO:0000259" key="7">
    <source>
        <dbReference type="SMART" id="SM01166"/>
    </source>
</evidence>
<feature type="coiled-coil region" evidence="5">
    <location>
        <begin position="426"/>
        <end position="460"/>
    </location>
</feature>
<gene>
    <name evidence="8" type="ORF">MEDL_16865</name>
</gene>
<proteinExistence type="inferred from homology"/>
<dbReference type="SMART" id="SM01167">
    <property type="entry name" value="DUF1900"/>
    <property type="match status" value="1"/>
</dbReference>
<dbReference type="GO" id="GO:0051015">
    <property type="term" value="F:actin filament binding"/>
    <property type="evidence" value="ECO:0007669"/>
    <property type="project" value="TreeGrafter"/>
</dbReference>
<keyword evidence="2 4" id="KW-0677">Repeat</keyword>
<protein>
    <recommendedName>
        <fullName evidence="4">Coronin</fullName>
    </recommendedName>
</protein>
<dbReference type="Proteomes" id="UP000683360">
    <property type="component" value="Unassembled WGS sequence"/>
</dbReference>
<evidence type="ECO:0000313" key="9">
    <source>
        <dbReference type="Proteomes" id="UP000683360"/>
    </source>
</evidence>
<dbReference type="InterPro" id="IPR015505">
    <property type="entry name" value="Coronin"/>
</dbReference>
<dbReference type="PANTHER" id="PTHR10856:SF0">
    <property type="entry name" value="CORONIN"/>
    <property type="match status" value="1"/>
</dbReference>